<keyword evidence="4 6" id="KW-0964">Secreted</keyword>
<dbReference type="SMART" id="SM00075">
    <property type="entry name" value="HYDRO"/>
    <property type="match status" value="1"/>
</dbReference>
<keyword evidence="6" id="KW-0732">Signal</keyword>
<dbReference type="Pfam" id="PF01185">
    <property type="entry name" value="Hydrophobin"/>
    <property type="match status" value="1"/>
</dbReference>
<dbReference type="Proteomes" id="UP000230002">
    <property type="component" value="Unassembled WGS sequence"/>
</dbReference>
<reference evidence="7 8" key="1">
    <citation type="journal article" date="2015" name="Sci. Rep.">
        <title>Chromosome-level genome map provides insights into diverse defense mechanisms in the medicinal fungus Ganoderma sinense.</title>
        <authorList>
            <person name="Zhu Y."/>
            <person name="Xu J."/>
            <person name="Sun C."/>
            <person name="Zhou S."/>
            <person name="Xu H."/>
            <person name="Nelson D.R."/>
            <person name="Qian J."/>
            <person name="Song J."/>
            <person name="Luo H."/>
            <person name="Xiang L."/>
            <person name="Li Y."/>
            <person name="Xu Z."/>
            <person name="Ji A."/>
            <person name="Wang L."/>
            <person name="Lu S."/>
            <person name="Hayward A."/>
            <person name="Sun W."/>
            <person name="Li X."/>
            <person name="Schwartz D.C."/>
            <person name="Wang Y."/>
            <person name="Chen S."/>
        </authorList>
    </citation>
    <scope>NUCLEOTIDE SEQUENCE [LARGE SCALE GENOMIC DNA]</scope>
    <source>
        <strain evidence="7 8">ZZ0214-1</strain>
    </source>
</reference>
<evidence type="ECO:0000256" key="5">
    <source>
        <dbReference type="ARBA" id="ARBA00023157"/>
    </source>
</evidence>
<dbReference type="InterPro" id="IPR001338">
    <property type="entry name" value="Class_I_Hydrophobin"/>
</dbReference>
<name>A0A2G8S196_9APHY</name>
<sequence length="112" mass="11564">MFSPLLYVLVATSSVIATTIHRRHHASSSDACSTGSMQCCENTAAADSPEGSAILTLFGVTQQGVTGLIGFNCNPITFEGATGDTSCQQSPVCCEDNSVGGFFSMGCTPVFL</sequence>
<keyword evidence="8" id="KW-1185">Reference proteome</keyword>
<evidence type="ECO:0000256" key="2">
    <source>
        <dbReference type="ARBA" id="ARBA00010446"/>
    </source>
</evidence>
<dbReference type="CDD" id="cd23507">
    <property type="entry name" value="hydrophobin_I"/>
    <property type="match status" value="1"/>
</dbReference>
<dbReference type="OrthoDB" id="4225815at2759"/>
<evidence type="ECO:0000256" key="6">
    <source>
        <dbReference type="RuleBase" id="RU365009"/>
    </source>
</evidence>
<evidence type="ECO:0000313" key="8">
    <source>
        <dbReference type="Proteomes" id="UP000230002"/>
    </source>
</evidence>
<dbReference type="GO" id="GO:0009277">
    <property type="term" value="C:fungal-type cell wall"/>
    <property type="evidence" value="ECO:0007669"/>
    <property type="project" value="InterPro"/>
</dbReference>
<evidence type="ECO:0000256" key="4">
    <source>
        <dbReference type="ARBA" id="ARBA00022525"/>
    </source>
</evidence>
<feature type="signal peptide" evidence="6">
    <location>
        <begin position="1"/>
        <end position="17"/>
    </location>
</feature>
<evidence type="ECO:0000256" key="3">
    <source>
        <dbReference type="ARBA" id="ARBA00022512"/>
    </source>
</evidence>
<gene>
    <name evidence="7" type="ORF">GSI_10693</name>
</gene>
<comment type="subcellular location">
    <subcellularLocation>
        <location evidence="1 6">Secreted</location>
        <location evidence="1 6">Cell wall</location>
    </subcellularLocation>
</comment>
<proteinExistence type="inferred from homology"/>
<keyword evidence="3 6" id="KW-0134">Cell wall</keyword>
<dbReference type="EMBL" id="AYKW01000034">
    <property type="protein sequence ID" value="PIL27542.1"/>
    <property type="molecule type" value="Genomic_DNA"/>
</dbReference>
<dbReference type="GO" id="GO:0005199">
    <property type="term" value="F:structural constituent of cell wall"/>
    <property type="evidence" value="ECO:0007669"/>
    <property type="project" value="InterPro"/>
</dbReference>
<organism evidence="7 8">
    <name type="scientific">Ganoderma sinense ZZ0214-1</name>
    <dbReference type="NCBI Taxonomy" id="1077348"/>
    <lineage>
        <taxon>Eukaryota</taxon>
        <taxon>Fungi</taxon>
        <taxon>Dikarya</taxon>
        <taxon>Basidiomycota</taxon>
        <taxon>Agaricomycotina</taxon>
        <taxon>Agaricomycetes</taxon>
        <taxon>Polyporales</taxon>
        <taxon>Polyporaceae</taxon>
        <taxon>Ganoderma</taxon>
    </lineage>
</organism>
<dbReference type="STRING" id="1077348.A0A2G8S196"/>
<evidence type="ECO:0000313" key="7">
    <source>
        <dbReference type="EMBL" id="PIL27542.1"/>
    </source>
</evidence>
<evidence type="ECO:0000256" key="1">
    <source>
        <dbReference type="ARBA" id="ARBA00004191"/>
    </source>
</evidence>
<keyword evidence="5 6" id="KW-1015">Disulfide bond</keyword>
<comment type="caution">
    <text evidence="7">The sequence shown here is derived from an EMBL/GenBank/DDBJ whole genome shotgun (WGS) entry which is preliminary data.</text>
</comment>
<feature type="chain" id="PRO_5013985852" description="Hydrophobin" evidence="6">
    <location>
        <begin position="18"/>
        <end position="112"/>
    </location>
</feature>
<accession>A0A2G8S196</accession>
<comment type="similarity">
    <text evidence="2 6">Belongs to the fungal hydrophobin family.</text>
</comment>
<dbReference type="AlphaFoldDB" id="A0A2G8S196"/>
<protein>
    <recommendedName>
        <fullName evidence="6">Hydrophobin</fullName>
    </recommendedName>
</protein>